<name>A0A9X4HZA2_9PSED</name>
<sequence length="501" mass="54079">MNAIFGMDSQGKPESVAKSSPQAVTLSDAQKQAISNSKFFEAGASMSLLGHPGKVGDVFDQQALMLATLLRHGFSEQSQAGGTLVYYQGREQLLRDVLQASIAPLSAQSDQIGRMMSSDQALQPWLLDTLSTPLQGLLNGTGKQSHVEFLTKIRSLSAFGTTVWQLMNPVEHLKQPELHAQHKAANSAACAALLREAGFDAQANDFADRFKEFSSKTRTPAFDSPLSRARSERMPMVEVGGVRRPVKGVYEDAAKLGLGFGLVVQNTADPDGVEQAALRAVLGERNQNINAIAREGAPIADLTRPFTMSETDMENVPEAYTQLGLTDMLDQYAMLHGTGINRWQVFGTFAMESNLQGLPSAGAQSGGTCDILLALNTLNPESIYGNAALALPAGLGIAAFMNFGGYHTFAETFPIAEAAAANTPYVPSNSVATHQPDLYQRMEKVAERCSPEGSEKLAQFRQSHAQVLETLRQQHPDVESPAPSVEFHASAQQIADWRTRN</sequence>
<dbReference type="Proteomes" id="UP001150728">
    <property type="component" value="Unassembled WGS sequence"/>
</dbReference>
<reference evidence="2" key="1">
    <citation type="submission" date="2022-07" db="EMBL/GenBank/DDBJ databases">
        <title>Multi-strain Analysis of Pseudomonas putida Reveals Metabolic and Genetic Diversity.</title>
        <authorList>
            <person name="Monk J.M."/>
        </authorList>
    </citation>
    <scope>NUCLEOTIDE SEQUENCE</scope>
    <source>
        <strain evidence="2">17633</strain>
    </source>
</reference>
<comment type="caution">
    <text evidence="2">The sequence shown here is derived from an EMBL/GenBank/DDBJ whole genome shotgun (WGS) entry which is preliminary data.</text>
</comment>
<protein>
    <submittedName>
        <fullName evidence="2">Uncharacterized protein</fullName>
    </submittedName>
</protein>
<dbReference type="EMBL" id="JANIAM010000021">
    <property type="protein sequence ID" value="MDD2114531.1"/>
    <property type="molecule type" value="Genomic_DNA"/>
</dbReference>
<accession>A0A9X4HZA2</accession>
<organism evidence="2 3">
    <name type="scientific">Pseudomonas asiatica</name>
    <dbReference type="NCBI Taxonomy" id="2219225"/>
    <lineage>
        <taxon>Bacteria</taxon>
        <taxon>Pseudomonadati</taxon>
        <taxon>Pseudomonadota</taxon>
        <taxon>Gammaproteobacteria</taxon>
        <taxon>Pseudomonadales</taxon>
        <taxon>Pseudomonadaceae</taxon>
        <taxon>Pseudomonas</taxon>
    </lineage>
</organism>
<evidence type="ECO:0000256" key="1">
    <source>
        <dbReference type="SAM" id="MobiDB-lite"/>
    </source>
</evidence>
<feature type="region of interest" description="Disordered" evidence="1">
    <location>
        <begin position="1"/>
        <end position="23"/>
    </location>
</feature>
<evidence type="ECO:0000313" key="3">
    <source>
        <dbReference type="Proteomes" id="UP001150728"/>
    </source>
</evidence>
<evidence type="ECO:0000313" key="2">
    <source>
        <dbReference type="EMBL" id="MDD2114531.1"/>
    </source>
</evidence>
<gene>
    <name evidence="2" type="ORF">NP554_22380</name>
</gene>
<dbReference type="AlphaFoldDB" id="A0A9X4HZA2"/>
<dbReference type="RefSeq" id="WP_274120747.1">
    <property type="nucleotide sequence ID" value="NZ_JANIAM010000021.1"/>
</dbReference>
<proteinExistence type="predicted"/>